<proteinExistence type="predicted"/>
<dbReference type="AlphaFoldDB" id="M3GBP3"/>
<evidence type="ECO:0000313" key="1">
    <source>
        <dbReference type="EMBL" id="EMG22810.1"/>
    </source>
</evidence>
<dbReference type="EMBL" id="AFMD02000170">
    <property type="protein sequence ID" value="EMG22810.1"/>
    <property type="molecule type" value="Genomic_DNA"/>
</dbReference>
<comment type="caution">
    <text evidence="1">The sequence shown here is derived from an EMBL/GenBank/DDBJ whole genome shotgun (WGS) entry which is preliminary data.</text>
</comment>
<accession>M3GBP3</accession>
<reference evidence="1 2" key="1">
    <citation type="submission" date="2013-02" db="EMBL/GenBank/DDBJ databases">
        <authorList>
            <person name="Harkins D.M."/>
            <person name="Durkin A.S."/>
            <person name="Brinkac L.M."/>
            <person name="Haft D.H."/>
            <person name="Selengut J.D."/>
            <person name="Sanka R."/>
            <person name="DePew J."/>
            <person name="Purushe J."/>
            <person name="Tulsiani S.M."/>
            <person name="Graham G.C."/>
            <person name="Burns M.-A."/>
            <person name="Dohnt M.F."/>
            <person name="Smythe L.D."/>
            <person name="McKay D.B."/>
            <person name="Craig S.B."/>
            <person name="Vinetz J.M."/>
            <person name="Sutton G.G."/>
            <person name="Nierman W.C."/>
            <person name="Fouts D.E."/>
        </authorList>
    </citation>
    <scope>NUCLEOTIDE SEQUENCE [LARGE SCALE GENOMIC DNA]</scope>
    <source>
        <strain evidence="1 2">LT2050</strain>
    </source>
</reference>
<sequence>MLRLLDAFNKKYPSFQYSFATYNEHTTSTVGVEDQITQNLLKLIGDAAGFMGKFAEKINILVENHLLAKQYEASGKLNERVLVSKEKVIEEIKILHRFIPYCDSPIVSGNRLNGKTLEFAFLEMAKLLYNYAVIYKDKLTITKLTLHKKIDTELASLTKEYERLAGKPYDTKRTEET</sequence>
<name>M3GBP3_LEPIT</name>
<dbReference type="Proteomes" id="UP000011778">
    <property type="component" value="Unassembled WGS sequence"/>
</dbReference>
<evidence type="ECO:0000313" key="2">
    <source>
        <dbReference type="Proteomes" id="UP000011778"/>
    </source>
</evidence>
<protein>
    <submittedName>
        <fullName evidence="1">Uncharacterized protein</fullName>
    </submittedName>
</protein>
<gene>
    <name evidence="1" type="ORF">LEP1GSC150_4575</name>
</gene>
<organism evidence="1 2">
    <name type="scientific">Leptospira interrogans serovar Copenhageni str. LT2050</name>
    <dbReference type="NCBI Taxonomy" id="1001598"/>
    <lineage>
        <taxon>Bacteria</taxon>
        <taxon>Pseudomonadati</taxon>
        <taxon>Spirochaetota</taxon>
        <taxon>Spirochaetia</taxon>
        <taxon>Leptospirales</taxon>
        <taxon>Leptospiraceae</taxon>
        <taxon>Leptospira</taxon>
    </lineage>
</organism>